<protein>
    <submittedName>
        <fullName evidence="2">DUF2993 domain-containing protein</fullName>
    </submittedName>
</protein>
<evidence type="ECO:0000313" key="2">
    <source>
        <dbReference type="EMBL" id="MFC6094777.1"/>
    </source>
</evidence>
<feature type="region of interest" description="Disordered" evidence="1">
    <location>
        <begin position="150"/>
        <end position="175"/>
    </location>
</feature>
<dbReference type="EMBL" id="JBHSQO010000074">
    <property type="protein sequence ID" value="MFC6094777.1"/>
    <property type="molecule type" value="Genomic_DNA"/>
</dbReference>
<dbReference type="RefSeq" id="WP_380643356.1">
    <property type="nucleotide sequence ID" value="NZ_JBHSQO010000074.1"/>
</dbReference>
<evidence type="ECO:0000256" key="1">
    <source>
        <dbReference type="SAM" id="MobiDB-lite"/>
    </source>
</evidence>
<dbReference type="Proteomes" id="UP001596220">
    <property type="component" value="Unassembled WGS sequence"/>
</dbReference>
<sequence>MTANESKRRPTRGRKLIIAALVVGAVLVAADYGLAAAGEYQVAQRMRHKFGLSEDPAVRINGFPFTTQALAGDYRDIEISAAGVPVGDDLRNLEIRANLRHVRIGLSDLLAGNTANARIDQVRGSVKIKSSDLNRLVNRVTPFNDMTIEPDNRAKREAELEGEPAPEQAAAARKPDPTVAAVKLAGSTTVAGRKIRIAAYGTVSLIDGQIAIAVNDIDLDDTSLEGLDAVLGTVRQALGVVIDPGQLPFTATPTAVKVESGAFIVEGTVNDIPLDQGAG</sequence>
<dbReference type="InterPro" id="IPR021373">
    <property type="entry name" value="DUF2993"/>
</dbReference>
<dbReference type="Pfam" id="PF11209">
    <property type="entry name" value="LmeA"/>
    <property type="match status" value="1"/>
</dbReference>
<reference evidence="3" key="1">
    <citation type="journal article" date="2019" name="Int. J. Syst. Evol. Microbiol.">
        <title>The Global Catalogue of Microorganisms (GCM) 10K type strain sequencing project: providing services to taxonomists for standard genome sequencing and annotation.</title>
        <authorList>
            <consortium name="The Broad Institute Genomics Platform"/>
            <consortium name="The Broad Institute Genome Sequencing Center for Infectious Disease"/>
            <person name="Wu L."/>
            <person name="Ma J."/>
        </authorList>
    </citation>
    <scope>NUCLEOTIDE SEQUENCE [LARGE SCALE GENOMIC DNA]</scope>
    <source>
        <strain evidence="3">CGMCC 4.7246</strain>
    </source>
</reference>
<proteinExistence type="predicted"/>
<name>A0ABW1PIZ8_9PSEU</name>
<accession>A0ABW1PIZ8</accession>
<feature type="compositionally biased region" description="Basic and acidic residues" evidence="1">
    <location>
        <begin position="150"/>
        <end position="159"/>
    </location>
</feature>
<evidence type="ECO:0000313" key="3">
    <source>
        <dbReference type="Proteomes" id="UP001596220"/>
    </source>
</evidence>
<gene>
    <name evidence="2" type="ORF">ACFP3R_36415</name>
</gene>
<feature type="compositionally biased region" description="Low complexity" evidence="1">
    <location>
        <begin position="163"/>
        <end position="172"/>
    </location>
</feature>
<keyword evidence="3" id="KW-1185">Reference proteome</keyword>
<comment type="caution">
    <text evidence="2">The sequence shown here is derived from an EMBL/GenBank/DDBJ whole genome shotgun (WGS) entry which is preliminary data.</text>
</comment>
<organism evidence="2 3">
    <name type="scientific">Saccharothrix lopnurensis</name>
    <dbReference type="NCBI Taxonomy" id="1670621"/>
    <lineage>
        <taxon>Bacteria</taxon>
        <taxon>Bacillati</taxon>
        <taxon>Actinomycetota</taxon>
        <taxon>Actinomycetes</taxon>
        <taxon>Pseudonocardiales</taxon>
        <taxon>Pseudonocardiaceae</taxon>
        <taxon>Saccharothrix</taxon>
    </lineage>
</organism>